<dbReference type="Pfam" id="PF02615">
    <property type="entry name" value="Ldh_2"/>
    <property type="match status" value="1"/>
</dbReference>
<name>A0A381U899_9ZZZZ</name>
<reference evidence="3" key="1">
    <citation type="submission" date="2018-05" db="EMBL/GenBank/DDBJ databases">
        <authorList>
            <person name="Lanie J.A."/>
            <person name="Ng W.-L."/>
            <person name="Kazmierczak K.M."/>
            <person name="Andrzejewski T.M."/>
            <person name="Davidsen T.M."/>
            <person name="Wayne K.J."/>
            <person name="Tettelin H."/>
            <person name="Glass J.I."/>
            <person name="Rusch D."/>
            <person name="Podicherti R."/>
            <person name="Tsui H.-C.T."/>
            <person name="Winkler M.E."/>
        </authorList>
    </citation>
    <scope>NUCLEOTIDE SEQUENCE</scope>
</reference>
<evidence type="ECO:0008006" key="4">
    <source>
        <dbReference type="Google" id="ProtNLM"/>
    </source>
</evidence>
<dbReference type="InterPro" id="IPR043143">
    <property type="entry name" value="Mal/L-sulf/L-lact_DH-like_NADP"/>
</dbReference>
<proteinExistence type="inferred from homology"/>
<evidence type="ECO:0000313" key="3">
    <source>
        <dbReference type="EMBL" id="SVA24446.1"/>
    </source>
</evidence>
<dbReference type="SUPFAM" id="SSF89733">
    <property type="entry name" value="L-sulfolactate dehydrogenase-like"/>
    <property type="match status" value="1"/>
</dbReference>
<dbReference type="PANTHER" id="PTHR11091:SF0">
    <property type="entry name" value="MALATE DEHYDROGENASE"/>
    <property type="match status" value="1"/>
</dbReference>
<keyword evidence="2" id="KW-0560">Oxidoreductase</keyword>
<dbReference type="InterPro" id="IPR003767">
    <property type="entry name" value="Malate/L-lactate_DH-like"/>
</dbReference>
<protein>
    <recommendedName>
        <fullName evidence="4">Oxidoreductase</fullName>
    </recommendedName>
</protein>
<comment type="similarity">
    <text evidence="1">Belongs to the LDH2/MDH2 oxidoreductase family.</text>
</comment>
<evidence type="ECO:0000256" key="2">
    <source>
        <dbReference type="ARBA" id="ARBA00023002"/>
    </source>
</evidence>
<dbReference type="Gene3D" id="3.30.1370.60">
    <property type="entry name" value="Hypothetical oxidoreductase yiak, domain 2"/>
    <property type="match status" value="1"/>
</dbReference>
<dbReference type="Gene3D" id="1.10.1530.10">
    <property type="match status" value="1"/>
</dbReference>
<evidence type="ECO:0000256" key="1">
    <source>
        <dbReference type="ARBA" id="ARBA00006056"/>
    </source>
</evidence>
<dbReference type="GO" id="GO:0016491">
    <property type="term" value="F:oxidoreductase activity"/>
    <property type="evidence" value="ECO:0007669"/>
    <property type="project" value="UniProtKB-KW"/>
</dbReference>
<dbReference type="EMBL" id="UINC01005932">
    <property type="protein sequence ID" value="SVA24446.1"/>
    <property type="molecule type" value="Genomic_DNA"/>
</dbReference>
<dbReference type="AlphaFoldDB" id="A0A381U899"/>
<sequence length="335" mass="35782">MTVNLTELTLKEIYDLSKKVLEFNGCNEENANAVAETVTHAERDGSISHGLFRIPGYVAALKSKKAKGNASPSNIFLTQNAIRVDGDYGFAPTAIKVGIPALVDTTNKHGVGVLTITNTHHFAALWHETEALAEQNLIGIACTAYKPSVAPAGAKKALFGTNPISFAWPRKNKTPVVYDMATSTMAMGEVQVAARDGHKVPYGTGLNKDGEKTDDPAAIANGGVLLTFGDYKGSAIAMMIELLAAGLVGDLFSFEAKEVDNNDGGPARGGEFIMALSPQLIAGDGWNEHAEKFFNQMSSLDGVRLPGQRRHNNRNDTGPRKINTTLIEKIQSLSA</sequence>
<gene>
    <name evidence="3" type="ORF">METZ01_LOCUS77300</name>
</gene>
<accession>A0A381U899</accession>
<organism evidence="3">
    <name type="scientific">marine metagenome</name>
    <dbReference type="NCBI Taxonomy" id="408172"/>
    <lineage>
        <taxon>unclassified sequences</taxon>
        <taxon>metagenomes</taxon>
        <taxon>ecological metagenomes</taxon>
    </lineage>
</organism>
<dbReference type="PANTHER" id="PTHR11091">
    <property type="entry name" value="OXIDOREDUCTASE-RELATED"/>
    <property type="match status" value="1"/>
</dbReference>
<dbReference type="InterPro" id="IPR043144">
    <property type="entry name" value="Mal/L-sulf/L-lact_DH-like_ah"/>
</dbReference>
<dbReference type="InterPro" id="IPR036111">
    <property type="entry name" value="Mal/L-sulfo/L-lacto_DH-like_sf"/>
</dbReference>